<keyword evidence="2" id="KW-0732">Signal</keyword>
<evidence type="ECO:0008006" key="5">
    <source>
        <dbReference type="Google" id="ProtNLM"/>
    </source>
</evidence>
<name>A0A1G6I5R7_9SPHI</name>
<dbReference type="Proteomes" id="UP000199455">
    <property type="component" value="Unassembled WGS sequence"/>
</dbReference>
<evidence type="ECO:0000313" key="4">
    <source>
        <dbReference type="Proteomes" id="UP000199455"/>
    </source>
</evidence>
<gene>
    <name evidence="3" type="ORF">SAMN04488024_10126</name>
</gene>
<proteinExistence type="predicted"/>
<evidence type="ECO:0000313" key="3">
    <source>
        <dbReference type="EMBL" id="SDC01385.1"/>
    </source>
</evidence>
<evidence type="ECO:0000256" key="1">
    <source>
        <dbReference type="SAM" id="MobiDB-lite"/>
    </source>
</evidence>
<reference evidence="4" key="1">
    <citation type="submission" date="2016-10" db="EMBL/GenBank/DDBJ databases">
        <authorList>
            <person name="Varghese N."/>
            <person name="Submissions S."/>
        </authorList>
    </citation>
    <scope>NUCLEOTIDE SEQUENCE [LARGE SCALE GENOMIC DNA]</scope>
    <source>
        <strain evidence="4">DSM 18609</strain>
    </source>
</reference>
<dbReference type="EMBL" id="FMZH01000001">
    <property type="protein sequence ID" value="SDC01385.1"/>
    <property type="molecule type" value="Genomic_DNA"/>
</dbReference>
<accession>A0A1G6I5R7</accession>
<feature type="compositionally biased region" description="Basic and acidic residues" evidence="1">
    <location>
        <begin position="155"/>
        <end position="165"/>
    </location>
</feature>
<protein>
    <recommendedName>
        <fullName evidence="5">MORN repeat variant</fullName>
    </recommendedName>
</protein>
<feature type="signal peptide" evidence="2">
    <location>
        <begin position="1"/>
        <end position="31"/>
    </location>
</feature>
<evidence type="ECO:0000256" key="2">
    <source>
        <dbReference type="SAM" id="SignalP"/>
    </source>
</evidence>
<dbReference type="AlphaFoldDB" id="A0A1G6I5R7"/>
<feature type="region of interest" description="Disordered" evidence="1">
    <location>
        <begin position="151"/>
        <end position="177"/>
    </location>
</feature>
<dbReference type="RefSeq" id="WP_090762978.1">
    <property type="nucleotide sequence ID" value="NZ_FMZH01000001.1"/>
</dbReference>
<keyword evidence="4" id="KW-1185">Reference proteome</keyword>
<feature type="chain" id="PRO_5011631733" description="MORN repeat variant" evidence="2">
    <location>
        <begin position="32"/>
        <end position="225"/>
    </location>
</feature>
<organism evidence="3 4">
    <name type="scientific">Pedobacter soli</name>
    <dbReference type="NCBI Taxonomy" id="390242"/>
    <lineage>
        <taxon>Bacteria</taxon>
        <taxon>Pseudomonadati</taxon>
        <taxon>Bacteroidota</taxon>
        <taxon>Sphingobacteriia</taxon>
        <taxon>Sphingobacteriales</taxon>
        <taxon>Sphingobacteriaceae</taxon>
        <taxon>Pedobacter</taxon>
    </lineage>
</organism>
<dbReference type="STRING" id="390242.SAMN04488024_10126"/>
<sequence length="225" mass="25268">MKLQTATKRNWIMSIGLLILSLFLSIFTAHAQGSGEQIKDTIIVLQKLEDGTLDTIKQEKKSTKIIAGEKPYIYNITKNGIKKYYDHYGNELNSNGEKLPSAAIPRSYANNSKVGTSELIKSGTATIDGKDYFYAKAKNGATIYYDRFGNGVNDKQNKSNRDEGTGRTSSNGKIGKDTLLEKSGTKIINRKVYYYAKSKQGLMEYYDQYGNRVNMEGELIKPKRQ</sequence>